<keyword evidence="3" id="KW-1185">Reference proteome</keyword>
<sequence length="270" mass="28771">MTAPAQHDAVTNRATLAGSAYATDRDLAARQSLYRFQQPQYDLPGLVEHELALVRGLVLDMGCGNGTFIRRLRQNRSDLHVLGMDIAPGILAGVPGPVVVADAQHLPVADHAAAAVLAMHMLYHVPDIDQAIAEAHRALHPGGMLIASTNSATDKAELDQLWIRAAGDVLGVNDGPARVLLSARFTLEDAPACLGRRFHDIRVITLPGTITVTDPAPVTAHMASYRAWADQSGVPFDQTIERAAQITADTIARHGAFQISCLGGILIATH</sequence>
<evidence type="ECO:0000313" key="2">
    <source>
        <dbReference type="EMBL" id="MBS2961529.1"/>
    </source>
</evidence>
<protein>
    <submittedName>
        <fullName evidence="2">Class I SAM-dependent methyltransferase</fullName>
    </submittedName>
</protein>
<dbReference type="SUPFAM" id="SSF53335">
    <property type="entry name" value="S-adenosyl-L-methionine-dependent methyltransferases"/>
    <property type="match status" value="1"/>
</dbReference>
<dbReference type="EMBL" id="JAGSXH010000001">
    <property type="protein sequence ID" value="MBS2961529.1"/>
    <property type="molecule type" value="Genomic_DNA"/>
</dbReference>
<organism evidence="2 3">
    <name type="scientific">Actinocrinis puniceicyclus</name>
    <dbReference type="NCBI Taxonomy" id="977794"/>
    <lineage>
        <taxon>Bacteria</taxon>
        <taxon>Bacillati</taxon>
        <taxon>Actinomycetota</taxon>
        <taxon>Actinomycetes</taxon>
        <taxon>Catenulisporales</taxon>
        <taxon>Actinospicaceae</taxon>
        <taxon>Actinocrinis</taxon>
    </lineage>
</organism>
<dbReference type="GO" id="GO:0008757">
    <property type="term" value="F:S-adenosylmethionine-dependent methyltransferase activity"/>
    <property type="evidence" value="ECO:0007669"/>
    <property type="project" value="InterPro"/>
</dbReference>
<dbReference type="GO" id="GO:0032259">
    <property type="term" value="P:methylation"/>
    <property type="evidence" value="ECO:0007669"/>
    <property type="project" value="UniProtKB-KW"/>
</dbReference>
<dbReference type="RefSeq" id="WP_211463287.1">
    <property type="nucleotide sequence ID" value="NZ_JAGSXH010000001.1"/>
</dbReference>
<dbReference type="InterPro" id="IPR029063">
    <property type="entry name" value="SAM-dependent_MTases_sf"/>
</dbReference>
<dbReference type="AlphaFoldDB" id="A0A8J7WKK7"/>
<dbReference type="CDD" id="cd02440">
    <property type="entry name" value="AdoMet_MTases"/>
    <property type="match status" value="1"/>
</dbReference>
<dbReference type="PANTHER" id="PTHR43591:SF24">
    <property type="entry name" value="2-METHOXY-6-POLYPRENYL-1,4-BENZOQUINOL METHYLASE, MITOCHONDRIAL"/>
    <property type="match status" value="1"/>
</dbReference>
<dbReference type="InterPro" id="IPR013216">
    <property type="entry name" value="Methyltransf_11"/>
</dbReference>
<proteinExistence type="predicted"/>
<accession>A0A8J7WKK7</accession>
<dbReference type="Gene3D" id="3.40.50.150">
    <property type="entry name" value="Vaccinia Virus protein VP39"/>
    <property type="match status" value="1"/>
</dbReference>
<dbReference type="Pfam" id="PF08241">
    <property type="entry name" value="Methyltransf_11"/>
    <property type="match status" value="1"/>
</dbReference>
<feature type="domain" description="Methyltransferase type 11" evidence="1">
    <location>
        <begin position="59"/>
        <end position="146"/>
    </location>
</feature>
<reference evidence="2" key="1">
    <citation type="submission" date="2021-04" db="EMBL/GenBank/DDBJ databases">
        <title>Genome based classification of Actinospica acidithermotolerans sp. nov., an actinobacterium isolated from an Indonesian hot spring.</title>
        <authorList>
            <person name="Kusuma A.B."/>
            <person name="Putra K.E."/>
            <person name="Nafisah S."/>
            <person name="Loh J."/>
            <person name="Nouioui I."/>
            <person name="Goodfellow M."/>
        </authorList>
    </citation>
    <scope>NUCLEOTIDE SEQUENCE</scope>
    <source>
        <strain evidence="2">DSM 45618</strain>
    </source>
</reference>
<name>A0A8J7WKK7_9ACTN</name>
<keyword evidence="2" id="KW-0808">Transferase</keyword>
<comment type="caution">
    <text evidence="2">The sequence shown here is derived from an EMBL/GenBank/DDBJ whole genome shotgun (WGS) entry which is preliminary data.</text>
</comment>
<dbReference type="Proteomes" id="UP000677913">
    <property type="component" value="Unassembled WGS sequence"/>
</dbReference>
<gene>
    <name evidence="2" type="ORF">KGA66_00625</name>
</gene>
<evidence type="ECO:0000259" key="1">
    <source>
        <dbReference type="Pfam" id="PF08241"/>
    </source>
</evidence>
<keyword evidence="2" id="KW-0489">Methyltransferase</keyword>
<evidence type="ECO:0000313" key="3">
    <source>
        <dbReference type="Proteomes" id="UP000677913"/>
    </source>
</evidence>
<dbReference type="PANTHER" id="PTHR43591">
    <property type="entry name" value="METHYLTRANSFERASE"/>
    <property type="match status" value="1"/>
</dbReference>